<dbReference type="OrthoDB" id="6630737at2"/>
<proteinExistence type="predicted"/>
<comment type="caution">
    <text evidence="3">The sequence shown here is derived from an EMBL/GenBank/DDBJ whole genome shotgun (WGS) entry which is preliminary data.</text>
</comment>
<evidence type="ECO:0000313" key="4">
    <source>
        <dbReference type="Proteomes" id="UP000268051"/>
    </source>
</evidence>
<feature type="region of interest" description="Disordered" evidence="1">
    <location>
        <begin position="27"/>
        <end position="81"/>
    </location>
</feature>
<protein>
    <submittedName>
        <fullName evidence="3">Uncharacterized protein</fullName>
    </submittedName>
</protein>
<gene>
    <name evidence="3" type="ORF">EB837_12100</name>
</gene>
<feature type="compositionally biased region" description="Polar residues" evidence="1">
    <location>
        <begin position="29"/>
        <end position="42"/>
    </location>
</feature>
<dbReference type="EMBL" id="RHFN01000010">
    <property type="protein sequence ID" value="ROU14172.1"/>
    <property type="molecule type" value="Genomic_DNA"/>
</dbReference>
<accession>A0A378GM26</accession>
<feature type="signal peptide" evidence="2">
    <location>
        <begin position="1"/>
        <end position="20"/>
    </location>
</feature>
<dbReference type="RefSeq" id="WP_035892292.1">
    <property type="nucleotide sequence ID" value="NZ_AP022665.1"/>
</dbReference>
<evidence type="ECO:0000256" key="1">
    <source>
        <dbReference type="SAM" id="MobiDB-lite"/>
    </source>
</evidence>
<evidence type="ECO:0000256" key="2">
    <source>
        <dbReference type="SAM" id="SignalP"/>
    </source>
</evidence>
<name>A0A378GM26_9ENTR</name>
<reference evidence="3 4" key="1">
    <citation type="submission" date="2018-10" db="EMBL/GenBank/DDBJ databases">
        <title>Horizontal transference of carbapenem resistance between Klebsiella pneumoniae and Kluyvera ascorbata during abdominal infection: a case report.</title>
        <authorList>
            <person name="Raro O.H.F."/>
            <person name="Lima-Morales D."/>
            <person name="Barth A.L."/>
            <person name="Paim T.G.S."/>
            <person name="Mott M.P."/>
            <person name="Riche C.V.W."/>
            <person name="Teixeira U.F."/>
            <person name="Waechter F."/>
            <person name="Dias C.A.G."/>
        </authorList>
    </citation>
    <scope>NUCLEOTIDE SEQUENCE [LARGE SCALE GENOMIC DNA]</scope>
    <source>
        <strain evidence="3 4">OT2</strain>
    </source>
</reference>
<sequence length="81" mass="8632">MKIVTTMAMALLLSSTSALAFQERPLQETAAQNPQTKTTALSRFSDDDNDGSIAQAYGPATFSGPSDASNGFPLPVIHHHR</sequence>
<dbReference type="Proteomes" id="UP000268051">
    <property type="component" value="Unassembled WGS sequence"/>
</dbReference>
<organism evidence="3 4">
    <name type="scientific">Kluyvera ascorbata</name>
    <dbReference type="NCBI Taxonomy" id="51288"/>
    <lineage>
        <taxon>Bacteria</taxon>
        <taxon>Pseudomonadati</taxon>
        <taxon>Pseudomonadota</taxon>
        <taxon>Gammaproteobacteria</taxon>
        <taxon>Enterobacterales</taxon>
        <taxon>Enterobacteriaceae</taxon>
        <taxon>Kluyvera</taxon>
    </lineage>
</organism>
<feature type="chain" id="PRO_5043624274" evidence="2">
    <location>
        <begin position="21"/>
        <end position="81"/>
    </location>
</feature>
<evidence type="ECO:0000313" key="3">
    <source>
        <dbReference type="EMBL" id="ROU14172.1"/>
    </source>
</evidence>
<dbReference type="AlphaFoldDB" id="A0A378GM26"/>
<keyword evidence="2" id="KW-0732">Signal</keyword>